<accession>A0A0R2TWR2</accession>
<dbReference type="Proteomes" id="UP000051213">
    <property type="component" value="Unassembled WGS sequence"/>
</dbReference>
<feature type="non-terminal residue" evidence="2">
    <location>
        <position position="1"/>
    </location>
</feature>
<dbReference type="Pfam" id="PF17432">
    <property type="entry name" value="DUF3458_C"/>
    <property type="match status" value="1"/>
</dbReference>
<comment type="caution">
    <text evidence="2">The sequence shown here is derived from an EMBL/GenBank/DDBJ whole genome shotgun (WGS) entry which is preliminary data.</text>
</comment>
<dbReference type="InterPro" id="IPR037144">
    <property type="entry name" value="Peptidase_M1_pepN_C_sf"/>
</dbReference>
<dbReference type="PANTHER" id="PTHR46322:SF1">
    <property type="entry name" value="PUROMYCIN-SENSITIVE AMINOPEPTIDASE"/>
    <property type="match status" value="1"/>
</dbReference>
<dbReference type="PANTHER" id="PTHR46322">
    <property type="entry name" value="PUROMYCIN-SENSITIVE AMINOPEPTIDASE"/>
    <property type="match status" value="1"/>
</dbReference>
<dbReference type="AlphaFoldDB" id="A0A0R2TWR2"/>
<dbReference type="InterPro" id="IPR024601">
    <property type="entry name" value="Peptidase_M1_pepN_C"/>
</dbReference>
<proteinExistence type="predicted"/>
<dbReference type="EMBL" id="LICA01000461">
    <property type="protein sequence ID" value="KRO91607.1"/>
    <property type="molecule type" value="Genomic_DNA"/>
</dbReference>
<gene>
    <name evidence="2" type="ORF">ABS24_03970</name>
</gene>
<name>A0A0R2TWR2_9GAMM</name>
<sequence>NFHATNGSGYEFLTQQILDLNSVNPQIAARLVTPLTRWKKYPEPNRQQMRDALQNIANEPNLVKDVYEIATKSL</sequence>
<dbReference type="GO" id="GO:0008270">
    <property type="term" value="F:zinc ion binding"/>
    <property type="evidence" value="ECO:0007669"/>
    <property type="project" value="InterPro"/>
</dbReference>
<evidence type="ECO:0000313" key="2">
    <source>
        <dbReference type="EMBL" id="KRO91607.1"/>
    </source>
</evidence>
<organism evidence="2 3">
    <name type="scientific">SAR92 bacterium BACL26 MAG-121220-bin70</name>
    <dbReference type="NCBI Taxonomy" id="1655626"/>
    <lineage>
        <taxon>Bacteria</taxon>
        <taxon>Pseudomonadati</taxon>
        <taxon>Pseudomonadota</taxon>
        <taxon>Gammaproteobacteria</taxon>
        <taxon>Cellvibrionales</taxon>
        <taxon>Porticoccaceae</taxon>
        <taxon>SAR92 clade</taxon>
    </lineage>
</organism>
<feature type="domain" description="Peptidase M1 alanyl aminopeptidase C-terminal" evidence="1">
    <location>
        <begin position="1"/>
        <end position="74"/>
    </location>
</feature>
<dbReference type="InterPro" id="IPR012779">
    <property type="entry name" value="Peptidase_M1_pepN"/>
</dbReference>
<evidence type="ECO:0000259" key="1">
    <source>
        <dbReference type="Pfam" id="PF17432"/>
    </source>
</evidence>
<protein>
    <recommendedName>
        <fullName evidence="1">Peptidase M1 alanyl aminopeptidase C-terminal domain-containing protein</fullName>
    </recommendedName>
</protein>
<evidence type="ECO:0000313" key="3">
    <source>
        <dbReference type="Proteomes" id="UP000051213"/>
    </source>
</evidence>
<reference evidence="2 3" key="1">
    <citation type="submission" date="2015-10" db="EMBL/GenBank/DDBJ databases">
        <title>Metagenome-Assembled Genomes uncover a global brackish microbiome.</title>
        <authorList>
            <person name="Hugerth L.W."/>
            <person name="Larsson J."/>
            <person name="Alneberg J."/>
            <person name="Lindh M.V."/>
            <person name="Legrand C."/>
            <person name="Pinhassi J."/>
            <person name="Andersson A.F."/>
        </authorList>
    </citation>
    <scope>NUCLEOTIDE SEQUENCE [LARGE SCALE GENOMIC DNA]</scope>
    <source>
        <strain evidence="2">BACL26 MAG-121220-bin70</strain>
    </source>
</reference>
<dbReference type="Gene3D" id="1.25.50.10">
    <property type="entry name" value="Peptidase M1, alanyl aminopeptidase, C-terminal domain"/>
    <property type="match status" value="1"/>
</dbReference>